<sequence length="108" mass="11936">MGLFVQNHFQILGVFHQVSGRRFQKLFLDLPAYMVHRTAAAVYAAGCMGAHIVARVHGFRRGQANQVIGYLEGFGYDLAQGIQGTAAMVRHRGYQVYGPVLVDFDHAA</sequence>
<comment type="caution">
    <text evidence="1">The sequence shown here is derived from an EMBL/GenBank/DDBJ whole genome shotgun (WGS) entry which is preliminary data.</text>
</comment>
<dbReference type="EMBL" id="VSSQ01072326">
    <property type="protein sequence ID" value="MPN23733.1"/>
    <property type="molecule type" value="Genomic_DNA"/>
</dbReference>
<name>A0A645GJ36_9ZZZZ</name>
<reference evidence="1" key="1">
    <citation type="submission" date="2019-08" db="EMBL/GenBank/DDBJ databases">
        <authorList>
            <person name="Kucharzyk K."/>
            <person name="Murdoch R.W."/>
            <person name="Higgins S."/>
            <person name="Loffler F."/>
        </authorList>
    </citation>
    <scope>NUCLEOTIDE SEQUENCE</scope>
</reference>
<dbReference type="AlphaFoldDB" id="A0A645GJ36"/>
<gene>
    <name evidence="1" type="ORF">SDC9_171126</name>
</gene>
<evidence type="ECO:0000313" key="1">
    <source>
        <dbReference type="EMBL" id="MPN23733.1"/>
    </source>
</evidence>
<proteinExistence type="predicted"/>
<organism evidence="1">
    <name type="scientific">bioreactor metagenome</name>
    <dbReference type="NCBI Taxonomy" id="1076179"/>
    <lineage>
        <taxon>unclassified sequences</taxon>
        <taxon>metagenomes</taxon>
        <taxon>ecological metagenomes</taxon>
    </lineage>
</organism>
<accession>A0A645GJ36</accession>
<protein>
    <submittedName>
        <fullName evidence="1">Uncharacterized protein</fullName>
    </submittedName>
</protein>